<dbReference type="PANTHER" id="PTHR22602">
    <property type="entry name" value="TRANSFERASE CAF17, MITOCHONDRIAL-RELATED"/>
    <property type="match status" value="1"/>
</dbReference>
<dbReference type="RefSeq" id="WP_319961480.1">
    <property type="nucleotide sequence ID" value="NZ_JAXARY010000008.1"/>
</dbReference>
<sequence length="314" mass="34059">MLEDRTDHTNAFSEPNALALSKKIFASTGLSLIEVIGQDAAKLLQGQLTCNINDLMASQASIAGFCNAKGRVISTLLVVKSPASFYLILPADLLDTVLKKLRMYVLRADATLQDQTGNMRILGISGFAPEIDAPTGNFAVGQIPLTTIKLPGAPRYLTLGTPDQIDEFAGLLSSRYEFEYGCLDEWRYQDISTALPWFDINQSEQHIPQMLGIDQLGGISFSKGCYTGQEIVARSHYLGKVKRALFIAECQPSASGVVNGCKVLDGISQQSMGCVLANSVWSGINRALVVLQIVDGLPKNLILDDDYRTPIAII</sequence>
<name>A0ABU4UE32_9GAMM</name>
<dbReference type="PANTHER" id="PTHR22602:SF0">
    <property type="entry name" value="TRANSFERASE CAF17, MITOCHONDRIAL-RELATED"/>
    <property type="match status" value="1"/>
</dbReference>
<dbReference type="SUPFAM" id="SSF103025">
    <property type="entry name" value="Folate-binding domain"/>
    <property type="match status" value="1"/>
</dbReference>
<organism evidence="1 2">
    <name type="scientific">Methylomonas defluvii</name>
    <dbReference type="NCBI Taxonomy" id="3045149"/>
    <lineage>
        <taxon>Bacteria</taxon>
        <taxon>Pseudomonadati</taxon>
        <taxon>Pseudomonadota</taxon>
        <taxon>Gammaproteobacteria</taxon>
        <taxon>Methylococcales</taxon>
        <taxon>Methylococcaceae</taxon>
        <taxon>Methylomonas</taxon>
    </lineage>
</organism>
<keyword evidence="2" id="KW-1185">Reference proteome</keyword>
<evidence type="ECO:0000313" key="1">
    <source>
        <dbReference type="EMBL" id="MDX8127686.1"/>
    </source>
</evidence>
<protein>
    <submittedName>
        <fullName evidence="1">Folate-binding protein</fullName>
    </submittedName>
</protein>
<dbReference type="EMBL" id="JAXARY010000008">
    <property type="protein sequence ID" value="MDX8127686.1"/>
    <property type="molecule type" value="Genomic_DNA"/>
</dbReference>
<reference evidence="1 2" key="1">
    <citation type="submission" date="2023-11" db="EMBL/GenBank/DDBJ databases">
        <authorList>
            <person name="Ouyang M.-Y."/>
        </authorList>
    </citation>
    <scope>NUCLEOTIDE SEQUENCE [LARGE SCALE GENOMIC DNA]</scope>
    <source>
        <strain evidence="1 2">OY6</strain>
    </source>
</reference>
<dbReference type="Gene3D" id="3.30.70.1400">
    <property type="entry name" value="Aminomethyltransferase beta-barrel domains"/>
    <property type="match status" value="1"/>
</dbReference>
<proteinExistence type="predicted"/>
<dbReference type="InterPro" id="IPR045179">
    <property type="entry name" value="YgfZ/GcvT"/>
</dbReference>
<evidence type="ECO:0000313" key="2">
    <source>
        <dbReference type="Proteomes" id="UP001284537"/>
    </source>
</evidence>
<accession>A0ABU4UE32</accession>
<dbReference type="InterPro" id="IPR017703">
    <property type="entry name" value="YgfZ/GCV_T_CS"/>
</dbReference>
<dbReference type="Gene3D" id="2.40.30.160">
    <property type="match status" value="1"/>
</dbReference>
<dbReference type="NCBIfam" id="TIGR03317">
    <property type="entry name" value="ygfZ_signature"/>
    <property type="match status" value="1"/>
</dbReference>
<comment type="caution">
    <text evidence="1">The sequence shown here is derived from an EMBL/GenBank/DDBJ whole genome shotgun (WGS) entry which is preliminary data.</text>
</comment>
<gene>
    <name evidence="1" type="ORF">QLH52_10360</name>
</gene>
<dbReference type="Proteomes" id="UP001284537">
    <property type="component" value="Unassembled WGS sequence"/>
</dbReference>